<sequence length="491" mass="54253">RTKSLWLGLSALLAFAASTASAQRVLQDTVCSWSLTEGCHSEVLCSYQLKFGDFTPSQACCARPEMLDIPQLLHLAYAGSPSDSTGMTISWATYQKASDSAVWIGLAESSLEIVDKTLAPSASYYSDDDYSLFQNHATMRGLKPHTKYFYKVGSARDLKLQSPLNTFTMARPAFDTSAVIIAVHGGAGDGDNAADTIKYVDSLGDKIDFVYHVGDISYTDDGFLVPLYALGFFYEDVWDQWINEMTPIMSKVPYMVVVGNHEAECHSPNCQISKTKKDKLDNYTAYNARFKMPSKESGGVLNMWHSFDHGRIHFTADYSGAPKNELPLTHSNGNFGDQLVWLEADLKKAAANRGNIPEADKDGVPTGDSKIAQEAFEELFIKYGVDVVVTSHYHFYERHLPIARGKAIMDGVSADKKTYANPKAPVYLTAGAAGNIEDHGKMPKARTSWSAASDYKIFGISMLTATREALEWTFVASKTEKELDRFKITKR</sequence>
<feature type="signal peptide" evidence="4">
    <location>
        <begin position="1"/>
        <end position="22"/>
    </location>
</feature>
<proteinExistence type="inferred from homology"/>
<evidence type="ECO:0000256" key="2">
    <source>
        <dbReference type="ARBA" id="ARBA00022801"/>
    </source>
</evidence>
<evidence type="ECO:0000256" key="3">
    <source>
        <dbReference type="ARBA" id="ARBA00023180"/>
    </source>
</evidence>
<evidence type="ECO:0000259" key="6">
    <source>
        <dbReference type="Pfam" id="PF14008"/>
    </source>
</evidence>
<evidence type="ECO:0000256" key="4">
    <source>
        <dbReference type="RuleBase" id="RU361203"/>
    </source>
</evidence>
<dbReference type="PANTHER" id="PTHR22953">
    <property type="entry name" value="ACID PHOSPHATASE RELATED"/>
    <property type="match status" value="1"/>
</dbReference>
<keyword evidence="1 4" id="KW-0732">Signal</keyword>
<reference evidence="9" key="1">
    <citation type="journal article" date="2010" name="Genome Biol.">
        <title>Genome sequence of the necrotrophic plant pathogen Pythium ultimum reveals original pathogenicity mechanisms and effector repertoire.</title>
        <authorList>
            <person name="Levesque C.A."/>
            <person name="Brouwer H."/>
            <person name="Cano L."/>
            <person name="Hamilton J.P."/>
            <person name="Holt C."/>
            <person name="Huitema E."/>
            <person name="Raffaele S."/>
            <person name="Robideau G.P."/>
            <person name="Thines M."/>
            <person name="Win J."/>
            <person name="Zerillo M.M."/>
            <person name="Beakes G.W."/>
            <person name="Boore J.L."/>
            <person name="Busam D."/>
            <person name="Dumas B."/>
            <person name="Ferriera S."/>
            <person name="Fuerstenberg S.I."/>
            <person name="Gachon C.M."/>
            <person name="Gaulin E."/>
            <person name="Govers F."/>
            <person name="Grenville-Briggs L."/>
            <person name="Horner N."/>
            <person name="Hostetler J."/>
            <person name="Jiang R.H."/>
            <person name="Johnson J."/>
            <person name="Krajaejun T."/>
            <person name="Lin H."/>
            <person name="Meijer H.J."/>
            <person name="Moore B."/>
            <person name="Morris P."/>
            <person name="Phuntmart V."/>
            <person name="Puiu D."/>
            <person name="Shetty J."/>
            <person name="Stajich J.E."/>
            <person name="Tripathy S."/>
            <person name="Wawra S."/>
            <person name="van West P."/>
            <person name="Whitty B.R."/>
            <person name="Coutinho P.M."/>
            <person name="Henrissat B."/>
            <person name="Martin F."/>
            <person name="Thomas P.D."/>
            <person name="Tyler B.M."/>
            <person name="De Vries R.P."/>
            <person name="Kamoun S."/>
            <person name="Yandell M."/>
            <person name="Tisserat N."/>
            <person name="Buell C.R."/>
        </authorList>
    </citation>
    <scope>NUCLEOTIDE SEQUENCE</scope>
    <source>
        <strain evidence="9">DAOM:BR144</strain>
    </source>
</reference>
<dbReference type="Pfam" id="PF00149">
    <property type="entry name" value="Metallophos"/>
    <property type="match status" value="1"/>
</dbReference>
<keyword evidence="2 4" id="KW-0378">Hydrolase</keyword>
<reference evidence="8" key="3">
    <citation type="submission" date="2015-02" db="UniProtKB">
        <authorList>
            <consortium name="EnsemblProtists"/>
        </authorList>
    </citation>
    <scope>IDENTIFICATION</scope>
    <source>
        <strain evidence="8">DAOM BR144</strain>
    </source>
</reference>
<keyword evidence="3" id="KW-0325">Glycoprotein</keyword>
<dbReference type="EMBL" id="GL376604">
    <property type="status" value="NOT_ANNOTATED_CDS"/>
    <property type="molecule type" value="Genomic_DNA"/>
</dbReference>
<dbReference type="SUPFAM" id="SSF56300">
    <property type="entry name" value="Metallo-dependent phosphatases"/>
    <property type="match status" value="1"/>
</dbReference>
<evidence type="ECO:0000313" key="8">
    <source>
        <dbReference type="EnsemblProtists" id="PYU1_T006498"/>
    </source>
</evidence>
<reference evidence="9" key="2">
    <citation type="submission" date="2010-04" db="EMBL/GenBank/DDBJ databases">
        <authorList>
            <person name="Buell R."/>
            <person name="Hamilton J."/>
            <person name="Hostetler J."/>
        </authorList>
    </citation>
    <scope>NUCLEOTIDE SEQUENCE [LARGE SCALE GENOMIC DNA]</scope>
    <source>
        <strain evidence="9">DAOM:BR144</strain>
    </source>
</reference>
<comment type="catalytic activity">
    <reaction evidence="4">
        <text>a phosphate monoester + H2O = an alcohol + phosphate</text>
        <dbReference type="Rhea" id="RHEA:15017"/>
        <dbReference type="ChEBI" id="CHEBI:15377"/>
        <dbReference type="ChEBI" id="CHEBI:30879"/>
        <dbReference type="ChEBI" id="CHEBI:43474"/>
        <dbReference type="ChEBI" id="CHEBI:67140"/>
        <dbReference type="EC" id="3.1.3.2"/>
    </reaction>
</comment>
<feature type="domain" description="Calcineurin-like phosphoesterase" evidence="5">
    <location>
        <begin position="191"/>
        <end position="395"/>
    </location>
</feature>
<feature type="domain" description="Purple acid phosphatase N-terminal" evidence="7">
    <location>
        <begin position="70"/>
        <end position="168"/>
    </location>
</feature>
<evidence type="ECO:0000259" key="7">
    <source>
        <dbReference type="Pfam" id="PF16656"/>
    </source>
</evidence>
<dbReference type="OMA" id="TAHEHCY"/>
<protein>
    <recommendedName>
        <fullName evidence="4">Purple acid phosphatase</fullName>
        <ecNumber evidence="4">3.1.3.2</ecNumber>
    </recommendedName>
</protein>
<keyword evidence="9" id="KW-1185">Reference proteome</keyword>
<organism evidence="8 9">
    <name type="scientific">Globisporangium ultimum (strain ATCC 200006 / CBS 805.95 / DAOM BR144)</name>
    <name type="common">Pythium ultimum</name>
    <dbReference type="NCBI Taxonomy" id="431595"/>
    <lineage>
        <taxon>Eukaryota</taxon>
        <taxon>Sar</taxon>
        <taxon>Stramenopiles</taxon>
        <taxon>Oomycota</taxon>
        <taxon>Peronosporomycetes</taxon>
        <taxon>Pythiales</taxon>
        <taxon>Pythiaceae</taxon>
        <taxon>Globisporangium</taxon>
    </lineage>
</organism>
<feature type="domain" description="Purple acid phosphatase C-terminal" evidence="6">
    <location>
        <begin position="424"/>
        <end position="484"/>
    </location>
</feature>
<dbReference type="Proteomes" id="UP000019132">
    <property type="component" value="Unassembled WGS sequence"/>
</dbReference>
<dbReference type="PANTHER" id="PTHR22953:SF153">
    <property type="entry name" value="PURPLE ACID PHOSPHATASE"/>
    <property type="match status" value="1"/>
</dbReference>
<dbReference type="InParanoid" id="K3WNF6"/>
<dbReference type="HOGENOM" id="CLU_013387_2_0_1"/>
<dbReference type="InterPro" id="IPR041792">
    <property type="entry name" value="MPP_PAP"/>
</dbReference>
<accession>K3WNF6</accession>
<dbReference type="InterPro" id="IPR029052">
    <property type="entry name" value="Metallo-depent_PP-like"/>
</dbReference>
<dbReference type="Pfam" id="PF16656">
    <property type="entry name" value="Pur_ac_phosph_N"/>
    <property type="match status" value="1"/>
</dbReference>
<dbReference type="InterPro" id="IPR025733">
    <property type="entry name" value="PAPs_C"/>
</dbReference>
<dbReference type="Gene3D" id="3.60.21.10">
    <property type="match status" value="1"/>
</dbReference>
<name>K3WNF6_GLOUD</name>
<dbReference type="STRING" id="431595.K3WNF6"/>
<dbReference type="VEuPathDB" id="FungiDB:PYU1_G006486"/>
<dbReference type="SUPFAM" id="SSF49363">
    <property type="entry name" value="Purple acid phosphatase, N-terminal domain"/>
    <property type="match status" value="1"/>
</dbReference>
<dbReference type="GO" id="GO:0003993">
    <property type="term" value="F:acid phosphatase activity"/>
    <property type="evidence" value="ECO:0007669"/>
    <property type="project" value="UniProtKB-EC"/>
</dbReference>
<feature type="chain" id="PRO_5005137566" description="Purple acid phosphatase" evidence="4">
    <location>
        <begin position="23"/>
        <end position="491"/>
    </location>
</feature>
<dbReference type="eggNOG" id="KOG1378">
    <property type="taxonomic scope" value="Eukaryota"/>
</dbReference>
<dbReference type="EC" id="3.1.3.2" evidence="4"/>
<dbReference type="InterPro" id="IPR015914">
    <property type="entry name" value="PAPs_N"/>
</dbReference>
<evidence type="ECO:0000259" key="5">
    <source>
        <dbReference type="Pfam" id="PF00149"/>
    </source>
</evidence>
<dbReference type="Pfam" id="PF14008">
    <property type="entry name" value="Metallophos_C"/>
    <property type="match status" value="1"/>
</dbReference>
<dbReference type="InterPro" id="IPR039331">
    <property type="entry name" value="PAPs-like"/>
</dbReference>
<dbReference type="AlphaFoldDB" id="K3WNF6"/>
<evidence type="ECO:0000256" key="1">
    <source>
        <dbReference type="ARBA" id="ARBA00022729"/>
    </source>
</evidence>
<dbReference type="GO" id="GO:0046872">
    <property type="term" value="F:metal ion binding"/>
    <property type="evidence" value="ECO:0007669"/>
    <property type="project" value="InterPro"/>
</dbReference>
<dbReference type="CDD" id="cd00839">
    <property type="entry name" value="MPP_PAPs"/>
    <property type="match status" value="1"/>
</dbReference>
<comment type="similarity">
    <text evidence="4">Belongs to the metallophosphoesterase superfamily. Purple acid phosphatase family.</text>
</comment>
<dbReference type="InterPro" id="IPR008963">
    <property type="entry name" value="Purple_acid_Pase-like_N"/>
</dbReference>
<dbReference type="Gene3D" id="2.60.40.380">
    <property type="entry name" value="Purple acid phosphatase-like, N-terminal"/>
    <property type="match status" value="1"/>
</dbReference>
<dbReference type="InterPro" id="IPR004843">
    <property type="entry name" value="Calcineurin-like_PHP"/>
</dbReference>
<dbReference type="EnsemblProtists" id="PYU1_T006498">
    <property type="protein sequence ID" value="PYU1_T006498"/>
    <property type="gene ID" value="PYU1_G006486"/>
</dbReference>
<evidence type="ECO:0000313" key="9">
    <source>
        <dbReference type="Proteomes" id="UP000019132"/>
    </source>
</evidence>